<evidence type="ECO:0000259" key="17">
    <source>
        <dbReference type="PROSITE" id="PS50235"/>
    </source>
</evidence>
<feature type="domain" description="USP" evidence="17">
    <location>
        <begin position="201"/>
        <end position="545"/>
    </location>
</feature>
<evidence type="ECO:0000313" key="20">
    <source>
        <dbReference type="Proteomes" id="UP000015104"/>
    </source>
</evidence>
<dbReference type="OrthoDB" id="47475at2759"/>
<dbReference type="GO" id="GO:0006508">
    <property type="term" value="P:proteolysis"/>
    <property type="evidence" value="ECO:0007669"/>
    <property type="project" value="UniProtKB-KW"/>
</dbReference>
<evidence type="ECO:0000256" key="2">
    <source>
        <dbReference type="ARBA" id="ARBA00004123"/>
    </source>
</evidence>
<organism evidence="19 20">
    <name type="scientific">Tetranychus urticae</name>
    <name type="common">Two-spotted spider mite</name>
    <dbReference type="NCBI Taxonomy" id="32264"/>
    <lineage>
        <taxon>Eukaryota</taxon>
        <taxon>Metazoa</taxon>
        <taxon>Ecdysozoa</taxon>
        <taxon>Arthropoda</taxon>
        <taxon>Chelicerata</taxon>
        <taxon>Arachnida</taxon>
        <taxon>Acari</taxon>
        <taxon>Acariformes</taxon>
        <taxon>Trombidiformes</taxon>
        <taxon>Prostigmata</taxon>
        <taxon>Eleutherengona</taxon>
        <taxon>Raphignathae</taxon>
        <taxon>Tetranychoidea</taxon>
        <taxon>Tetranychidae</taxon>
        <taxon>Tetranychus</taxon>
    </lineage>
</organism>
<evidence type="ECO:0000259" key="18">
    <source>
        <dbReference type="PROSITE" id="PS50271"/>
    </source>
</evidence>
<dbReference type="GO" id="GO:0008270">
    <property type="term" value="F:zinc ion binding"/>
    <property type="evidence" value="ECO:0007669"/>
    <property type="project" value="UniProtKB-KW"/>
</dbReference>
<gene>
    <name evidence="19" type="primary">107365914</name>
</gene>
<keyword evidence="7 15" id="KW-0378">Hydrolase</keyword>
<dbReference type="Gene3D" id="3.90.70.10">
    <property type="entry name" value="Cysteine proteinases"/>
    <property type="match status" value="1"/>
</dbReference>
<evidence type="ECO:0000256" key="8">
    <source>
        <dbReference type="ARBA" id="ARBA00022807"/>
    </source>
</evidence>
<keyword evidence="11" id="KW-0804">Transcription</keyword>
<feature type="compositionally biased region" description="Polar residues" evidence="16">
    <location>
        <begin position="1"/>
        <end position="12"/>
    </location>
</feature>
<dbReference type="InterPro" id="IPR001607">
    <property type="entry name" value="Znf_UBP"/>
</dbReference>
<evidence type="ECO:0000256" key="12">
    <source>
        <dbReference type="ARBA" id="ARBA00023242"/>
    </source>
</evidence>
<evidence type="ECO:0000256" key="15">
    <source>
        <dbReference type="RuleBase" id="RU366025"/>
    </source>
</evidence>
<proteinExistence type="inferred from homology"/>
<keyword evidence="6 15" id="KW-0833">Ubl conjugation pathway</keyword>
<evidence type="ECO:0000256" key="5">
    <source>
        <dbReference type="ARBA" id="ARBA00022771"/>
    </source>
</evidence>
<reference evidence="19" key="2">
    <citation type="submission" date="2015-06" db="UniProtKB">
        <authorList>
            <consortium name="EnsemblMetazoa"/>
        </authorList>
    </citation>
    <scope>IDENTIFICATION</scope>
</reference>
<dbReference type="PROSITE" id="PS50271">
    <property type="entry name" value="ZF_UBP"/>
    <property type="match status" value="1"/>
</dbReference>
<dbReference type="EnsemblMetazoa" id="tetur16g00200.1">
    <property type="protein sequence ID" value="tetur16g00200.1"/>
    <property type="gene ID" value="tetur16g00200"/>
</dbReference>
<dbReference type="Pfam" id="PF00443">
    <property type="entry name" value="UCH"/>
    <property type="match status" value="1"/>
</dbReference>
<protein>
    <recommendedName>
        <fullName evidence="15">Ubiquitin carboxyl-terminal hydrolase</fullName>
        <ecNumber evidence="15">3.4.19.12</ecNumber>
    </recommendedName>
</protein>
<dbReference type="Proteomes" id="UP000015104">
    <property type="component" value="Unassembled WGS sequence"/>
</dbReference>
<keyword evidence="9" id="KW-0862">Zinc</keyword>
<dbReference type="GO" id="GO:0004843">
    <property type="term" value="F:cysteine-type deubiquitinase activity"/>
    <property type="evidence" value="ECO:0007669"/>
    <property type="project" value="UniProtKB-UniRule"/>
</dbReference>
<dbReference type="PANTHER" id="PTHR21646">
    <property type="entry name" value="UBIQUITIN CARBOXYL-TERMINAL HYDROLASE"/>
    <property type="match status" value="1"/>
</dbReference>
<evidence type="ECO:0000256" key="1">
    <source>
        <dbReference type="ARBA" id="ARBA00000707"/>
    </source>
</evidence>
<name>T1KN99_TETUR</name>
<dbReference type="InterPro" id="IPR038765">
    <property type="entry name" value="Papain-like_cys_pep_sf"/>
</dbReference>
<dbReference type="EC" id="3.4.19.12" evidence="15"/>
<dbReference type="PROSITE" id="PS00972">
    <property type="entry name" value="USP_1"/>
    <property type="match status" value="1"/>
</dbReference>
<reference evidence="20" key="1">
    <citation type="submission" date="2011-08" db="EMBL/GenBank/DDBJ databases">
        <authorList>
            <person name="Rombauts S."/>
        </authorList>
    </citation>
    <scope>NUCLEOTIDE SEQUENCE</scope>
    <source>
        <strain evidence="20">London</strain>
    </source>
</reference>
<dbReference type="SUPFAM" id="SSF57850">
    <property type="entry name" value="RING/U-box"/>
    <property type="match status" value="1"/>
</dbReference>
<dbReference type="InterPro" id="IPR050185">
    <property type="entry name" value="Ub_carboxyl-term_hydrolase"/>
</dbReference>
<dbReference type="CDD" id="cd02660">
    <property type="entry name" value="Peptidase_C19D"/>
    <property type="match status" value="1"/>
</dbReference>
<dbReference type="EMBL" id="CAEY01000275">
    <property type="status" value="NOT_ANNOTATED_CDS"/>
    <property type="molecule type" value="Genomic_DNA"/>
</dbReference>
<dbReference type="Gene3D" id="3.30.40.10">
    <property type="entry name" value="Zinc/RING finger domain, C3HC4 (zinc finger)"/>
    <property type="match status" value="1"/>
</dbReference>
<accession>T1KN99</accession>
<evidence type="ECO:0000256" key="9">
    <source>
        <dbReference type="ARBA" id="ARBA00022833"/>
    </source>
</evidence>
<comment type="catalytic activity">
    <reaction evidence="1 15">
        <text>Thiol-dependent hydrolysis of ester, thioester, amide, peptide and isopeptide bonds formed by the C-terminal Gly of ubiquitin (a 76-residue protein attached to proteins as an intracellular targeting signal).</text>
        <dbReference type="EC" id="3.4.19.12"/>
    </reaction>
</comment>
<evidence type="ECO:0000256" key="7">
    <source>
        <dbReference type="ARBA" id="ARBA00022801"/>
    </source>
</evidence>
<evidence type="ECO:0000256" key="16">
    <source>
        <dbReference type="SAM" id="MobiDB-lite"/>
    </source>
</evidence>
<dbReference type="STRING" id="32264.T1KN99"/>
<evidence type="ECO:0000256" key="10">
    <source>
        <dbReference type="ARBA" id="ARBA00023015"/>
    </source>
</evidence>
<keyword evidence="10" id="KW-0805">Transcription regulation</keyword>
<dbReference type="OMA" id="TEKHIHE"/>
<feature type="region of interest" description="Disordered" evidence="16">
    <location>
        <begin position="1"/>
        <end position="20"/>
    </location>
</feature>
<keyword evidence="5 14" id="KW-0863">Zinc-finger</keyword>
<dbReference type="HOGENOM" id="CLU_008279_11_0_1"/>
<dbReference type="eggNOG" id="KOG1867">
    <property type="taxonomic scope" value="Eukaryota"/>
</dbReference>
<comment type="subcellular location">
    <subcellularLocation>
        <location evidence="2">Nucleus</location>
    </subcellularLocation>
</comment>
<dbReference type="GO" id="GO:0005634">
    <property type="term" value="C:nucleus"/>
    <property type="evidence" value="ECO:0007669"/>
    <property type="project" value="UniProtKB-SubCell"/>
</dbReference>
<dbReference type="KEGG" id="tut:107365914"/>
<dbReference type="Pfam" id="PF02148">
    <property type="entry name" value="zf-UBP"/>
    <property type="match status" value="1"/>
</dbReference>
<dbReference type="InterPro" id="IPR018200">
    <property type="entry name" value="USP_CS"/>
</dbReference>
<dbReference type="AlphaFoldDB" id="T1KN99"/>
<dbReference type="InterPro" id="IPR001394">
    <property type="entry name" value="Peptidase_C19_UCH"/>
</dbReference>
<evidence type="ECO:0000256" key="14">
    <source>
        <dbReference type="PROSITE-ProRule" id="PRU00502"/>
    </source>
</evidence>
<comment type="similarity">
    <text evidence="13">Belongs to the peptidase C19 family. UBP8 subfamily.</text>
</comment>
<evidence type="ECO:0000256" key="3">
    <source>
        <dbReference type="ARBA" id="ARBA00022670"/>
    </source>
</evidence>
<dbReference type="PROSITE" id="PS50235">
    <property type="entry name" value="USP_3"/>
    <property type="match status" value="1"/>
</dbReference>
<evidence type="ECO:0000256" key="4">
    <source>
        <dbReference type="ARBA" id="ARBA00022723"/>
    </source>
</evidence>
<keyword evidence="4" id="KW-0479">Metal-binding</keyword>
<evidence type="ECO:0000256" key="6">
    <source>
        <dbReference type="ARBA" id="ARBA00022786"/>
    </source>
</evidence>
<dbReference type="PANTHER" id="PTHR21646:SF33">
    <property type="entry name" value="UBIQUITIN CARBOXYL-TERMINAL HYDROLASE 22"/>
    <property type="match status" value="1"/>
</dbReference>
<feature type="domain" description="UBP-type" evidence="18">
    <location>
        <begin position="42"/>
        <end position="162"/>
    </location>
</feature>
<evidence type="ECO:0000256" key="13">
    <source>
        <dbReference type="ARBA" id="ARBA00038490"/>
    </source>
</evidence>
<dbReference type="PROSITE" id="PS00973">
    <property type="entry name" value="USP_2"/>
    <property type="match status" value="1"/>
</dbReference>
<dbReference type="GO" id="GO:0016579">
    <property type="term" value="P:protein deubiquitination"/>
    <property type="evidence" value="ECO:0007669"/>
    <property type="project" value="InterPro"/>
</dbReference>
<keyword evidence="8 15" id="KW-0788">Thiol protease</keyword>
<keyword evidence="12" id="KW-0539">Nucleus</keyword>
<keyword evidence="3 15" id="KW-0645">Protease</keyword>
<dbReference type="InterPro" id="IPR013083">
    <property type="entry name" value="Znf_RING/FYVE/PHD"/>
</dbReference>
<sequence>MIKSYLTGNSDNKSTDERQDDLEDKGFKAICDDREDLKYGSAGCSHVEAFKATKHGLKNFTLIFSNFVVAISVEAKKRKSQAMICFNCGPQKYPTRLHACLECIYFGCYQHKHIHEHAKTTKHNLAIDITWGYVYCYPCRDYVYDSELERIGKRKKWKANKLMGTAFAQYYTWEPTLHELEILKQNSQRRRISDNSYIGLRGLINLGNTCFMNCIVQALTHTPLLRDYFLSDKHICQFRDDPSMCLVCEMSRLFQEFYSGKSTPHIPFKLLHLVWTHARHLAGYEQQDAHEFFIATLDVLHRHCKGSNGPSNSNPHHCTCIIDQIFTGNLQSDVVCQYCKGVSTTIDPFWDISLDLGPSLHMRQQLAASSTTQTYCDESEPKSLLDCLERFTRPEHLGSSAKIKCSTCQINQESTKQLSMKKLPIVASFHLKRFEHSNRFHKKISTFISFPQYLDMSPFMASRRGCKPTIDPPSPSYANGSQLNENKYCLFAVVNHSGTIETGHYTAYVRQHKDQWFKCDDHIITRASVQDVLDSEGYLLFYHKEFLEYE</sequence>
<evidence type="ECO:0000256" key="11">
    <source>
        <dbReference type="ARBA" id="ARBA00023163"/>
    </source>
</evidence>
<keyword evidence="20" id="KW-1185">Reference proteome</keyword>
<evidence type="ECO:0000313" key="19">
    <source>
        <dbReference type="EnsemblMetazoa" id="tetur16g00200.1"/>
    </source>
</evidence>
<dbReference type="InterPro" id="IPR028889">
    <property type="entry name" value="USP"/>
</dbReference>
<dbReference type="SUPFAM" id="SSF54001">
    <property type="entry name" value="Cysteine proteinases"/>
    <property type="match status" value="1"/>
</dbReference>